<dbReference type="AlphaFoldDB" id="A0A0B7BXJ6"/>
<dbReference type="EMBL" id="HACG01050231">
    <property type="protein sequence ID" value="CEK97096.1"/>
    <property type="molecule type" value="Transcribed_RNA"/>
</dbReference>
<gene>
    <name evidence="1" type="primary">ORF214630</name>
</gene>
<reference evidence="1" key="1">
    <citation type="submission" date="2014-12" db="EMBL/GenBank/DDBJ databases">
        <title>Insight into the proteome of Arion vulgaris.</title>
        <authorList>
            <person name="Aradska J."/>
            <person name="Bulat T."/>
            <person name="Smidak R."/>
            <person name="Sarate P."/>
            <person name="Gangsoo J."/>
            <person name="Sialana F."/>
            <person name="Bilban M."/>
            <person name="Lubec G."/>
        </authorList>
    </citation>
    <scope>NUCLEOTIDE SEQUENCE</scope>
    <source>
        <tissue evidence="1">Skin</tissue>
    </source>
</reference>
<organism evidence="1">
    <name type="scientific">Arion vulgaris</name>
    <dbReference type="NCBI Taxonomy" id="1028688"/>
    <lineage>
        <taxon>Eukaryota</taxon>
        <taxon>Metazoa</taxon>
        <taxon>Spiralia</taxon>
        <taxon>Lophotrochozoa</taxon>
        <taxon>Mollusca</taxon>
        <taxon>Gastropoda</taxon>
        <taxon>Heterobranchia</taxon>
        <taxon>Euthyneura</taxon>
        <taxon>Panpulmonata</taxon>
        <taxon>Eupulmonata</taxon>
        <taxon>Stylommatophora</taxon>
        <taxon>Helicina</taxon>
        <taxon>Arionoidea</taxon>
        <taxon>Arionidae</taxon>
        <taxon>Arion</taxon>
    </lineage>
</organism>
<accession>A0A0B7BXJ6</accession>
<sequence>MRKYYNKIKVMWERKEHYDPTEIINNENGNALNKPKLNRNRFRQYFFFEHSTSTT</sequence>
<proteinExistence type="predicted"/>
<evidence type="ECO:0000313" key="1">
    <source>
        <dbReference type="EMBL" id="CEK97096.1"/>
    </source>
</evidence>
<protein>
    <submittedName>
        <fullName evidence="1">Uncharacterized protein</fullName>
    </submittedName>
</protein>
<feature type="non-terminal residue" evidence="1">
    <location>
        <position position="55"/>
    </location>
</feature>
<name>A0A0B7BXJ6_9EUPU</name>